<accession>A0A161Y7C0</accession>
<organism evidence="1 2">
    <name type="scientific">Pseudoalteromonas luteoviolacea H33</name>
    <dbReference type="NCBI Taxonomy" id="1365251"/>
    <lineage>
        <taxon>Bacteria</taxon>
        <taxon>Pseudomonadati</taxon>
        <taxon>Pseudomonadota</taxon>
        <taxon>Gammaproteobacteria</taxon>
        <taxon>Alteromonadales</taxon>
        <taxon>Pseudoalteromonadaceae</taxon>
        <taxon>Pseudoalteromonas</taxon>
    </lineage>
</organism>
<dbReference type="AlphaFoldDB" id="A0A161Y7C0"/>
<dbReference type="Proteomes" id="UP000076503">
    <property type="component" value="Unassembled WGS sequence"/>
</dbReference>
<gene>
    <name evidence="1" type="ORF">N476_13940</name>
</gene>
<protein>
    <submittedName>
        <fullName evidence="1">Uncharacterized protein</fullName>
    </submittedName>
</protein>
<proteinExistence type="predicted"/>
<dbReference type="EMBL" id="AUXZ01000068">
    <property type="protein sequence ID" value="KZN51485.1"/>
    <property type="molecule type" value="Genomic_DNA"/>
</dbReference>
<dbReference type="RefSeq" id="WP_063361520.1">
    <property type="nucleotide sequence ID" value="NZ_AUXZ01000068.1"/>
</dbReference>
<dbReference type="OrthoDB" id="6310115at2"/>
<dbReference type="PATRIC" id="fig|1365251.3.peg.1998"/>
<sequence>MTIKSYPLVLIFDQSIEYIECEEDLQESLFYLSETQTKTATCIDSEGRFTGLNGQEKASLSYEFLTLLVQQKLAEEGQCCTAKIQITELEQVFSLMRETV</sequence>
<name>A0A161Y7C0_9GAMM</name>
<evidence type="ECO:0000313" key="2">
    <source>
        <dbReference type="Proteomes" id="UP000076503"/>
    </source>
</evidence>
<comment type="caution">
    <text evidence="1">The sequence shown here is derived from an EMBL/GenBank/DDBJ whole genome shotgun (WGS) entry which is preliminary data.</text>
</comment>
<evidence type="ECO:0000313" key="1">
    <source>
        <dbReference type="EMBL" id="KZN51485.1"/>
    </source>
</evidence>
<reference evidence="1 2" key="1">
    <citation type="submission" date="2013-07" db="EMBL/GenBank/DDBJ databases">
        <title>Comparative Genomic and Metabolomic Analysis of Twelve Strains of Pseudoalteromonas luteoviolacea.</title>
        <authorList>
            <person name="Vynne N.G."/>
            <person name="Mansson M."/>
            <person name="Gram L."/>
        </authorList>
    </citation>
    <scope>NUCLEOTIDE SEQUENCE [LARGE SCALE GENOMIC DNA]</scope>
    <source>
        <strain evidence="1 2">H33</strain>
    </source>
</reference>